<dbReference type="InterPro" id="IPR012501">
    <property type="entry name" value="Vps54_C"/>
</dbReference>
<reference evidence="3 4" key="1">
    <citation type="submission" date="2015-04" db="EMBL/GenBank/DDBJ databases">
        <authorList>
            <consortium name="Pathogen Informatics"/>
        </authorList>
    </citation>
    <scope>NUCLEOTIDE SEQUENCE [LARGE SCALE GENOMIC DNA]</scope>
    <source>
        <strain evidence="3 4">SGS1</strain>
    </source>
</reference>
<sequence length="1508" mass="183655">MDKYKFKNGENENTLCKRNHKLIHISNVVNIDKIKENENEKYNRQIYSNLSIPNLKKIDIRDFDYYINHITKINNIKDINSQNLNEIDIHHFEGILKNPHQHIRIEKYKKESKKKANINFDKLEIYSKYKYNIFFDENVKCNVSNIMLLQEHLNEDLDHIETYLNLLISSEFPDYFYIIIILKELKDKIESLHNEVKYIKTQLSDIKEIILKLIHINKYNELKRKCEKINCIFKKFIYFQNLLKKLKFYIQSKKFYECIFLVNKILKMYHYCKNSLNFNYFKNYFSNFNICYLKNFVSKNLIFEFSYYSILFIFNKNRISLRKKEINNLDKHKSSGVTKKRENKNNNNNTINLLDIDKKIHNFVRLHKIANRKFLYHYSKKKKYNKIYGSNKKIKSKNYMRRNVYSLIHRNYRKERNIYEKGMINLNTLITPILLYDELFDHLDNFCINNNYIKCFLDDIFFHTLNESILIMQNDKMCDINNFPQKCSLSLKESKVNNDSNHVTKNYKLNNENKEVINKNNKRKLIENKNKYNDLNKEYIQENDIVKYNINLNKIKFYCDSLIIEKCKKRLMLNFTKKSITNNLCKYIYFFPISHLVSFLNNFFIKAKLVYFKIKRWMSFIIFKTFSVFFDNNYINNVKKYISSSVFDCIIFKNIHLIKQIKFIFFRYLKNYIDIFHNFFNCFLKKIIRIFNERKENPIHLSINQVIHLFWSTINIVYFITKNKEKLPQNYFKVFFYLYYKYLYMNKKFFKIKKKIKNNSLYFMKNRTNKIIKCNSLLLQSIKMKRRKKRELIRCKFSIKIKLVKYYFKIIRKLYYVNKYNKNRKKKKITNRCNFSVLVSVNKNYNSNNTRCNKNNKKYSSSKKKSSENAYLGEYFHLTNNYKKNNIRKKNKNNNSLNADEDYYLSSKTSENFLKKKIRNGLLYDEKLEQLKKKLKERISHINTFIEKKSIKKILKYFEREALISIENFYEFKNIQIKKLFEIEKWEIVDVPNEINEKLKEYFFINNECINKIYINNKYYYMTNSNITFLYTLFQYIKFLTSLPFISNEILNKIFLFYEFFFQNIQHLIVNGYAVTNSSLNSITIKIIAIVINTIDFTYCILRYIFTIFYNILHMSTKEKKKKKNLSKELSEISTILFSNKKLQKLYFAKLKEKLKSKKMNTNMQIYANNLDMNLTNVNIEKITRLNIERNHLYNASNKIRNFQKIKKKKKINIVNYSDTYVDNNYKRNKKNFKKNFFKKGIDERTNINKTKSIFEELLVDIDTYPIKNIICNFRKPFEKLYYKDEYLPIHFRFQNNDQEIYCEKFKNLIDKTLFLKKKLEEKIVDILTRRFDYYLNIWISSDNLINNEKVSSINYECDILPFGMQLHSTYKLLSVYLHEDNTKNIFSVLFQDIANRFRLRINILKENDKYKQIVTRLIDNNISDLSEIDKLILNYYNSEFNEKVSRIINKNIGDKILIDITNVLVILYKVPFLCEILENFLTDFLHICKTFWCIKINPFIILKKYKK</sequence>
<dbReference type="RefSeq" id="XP_028535398.1">
    <property type="nucleotide sequence ID" value="XM_028679713.1"/>
</dbReference>
<dbReference type="GeneID" id="39739045"/>
<evidence type="ECO:0000259" key="2">
    <source>
        <dbReference type="Pfam" id="PF07928"/>
    </source>
</evidence>
<dbReference type="GO" id="GO:0042147">
    <property type="term" value="P:retrograde transport, endosome to Golgi"/>
    <property type="evidence" value="ECO:0007669"/>
    <property type="project" value="InterPro"/>
</dbReference>
<keyword evidence="1" id="KW-0175">Coiled coil</keyword>
<organism evidence="3 4">
    <name type="scientific">Plasmodium relictum</name>
    <dbReference type="NCBI Taxonomy" id="85471"/>
    <lineage>
        <taxon>Eukaryota</taxon>
        <taxon>Sar</taxon>
        <taxon>Alveolata</taxon>
        <taxon>Apicomplexa</taxon>
        <taxon>Aconoidasida</taxon>
        <taxon>Haemosporida</taxon>
        <taxon>Plasmodiidae</taxon>
        <taxon>Plasmodium</taxon>
        <taxon>Plasmodium (Haemamoeba)</taxon>
    </lineage>
</organism>
<dbReference type="Pfam" id="PF07928">
    <property type="entry name" value="Vps54"/>
    <property type="match status" value="1"/>
</dbReference>
<dbReference type="EMBL" id="LN835309">
    <property type="protein sequence ID" value="CRH02878.1"/>
    <property type="molecule type" value="Genomic_DNA"/>
</dbReference>
<dbReference type="OMA" id="ICKSHWY"/>
<feature type="coiled-coil region" evidence="1">
    <location>
        <begin position="509"/>
        <end position="542"/>
    </location>
</feature>
<dbReference type="GO" id="GO:0005829">
    <property type="term" value="C:cytosol"/>
    <property type="evidence" value="ECO:0007669"/>
    <property type="project" value="GOC"/>
</dbReference>
<proteinExistence type="predicted"/>
<protein>
    <recommendedName>
        <fullName evidence="2">Vacuolar protein sorting-associated protein 54 C-terminal domain-containing protein</fullName>
    </recommendedName>
</protein>
<accession>A0A1J1HCR3</accession>
<feature type="domain" description="Vacuolar protein sorting-associated protein 54 C-terminal" evidence="2">
    <location>
        <begin position="1018"/>
        <end position="1134"/>
    </location>
</feature>
<dbReference type="Proteomes" id="UP000220158">
    <property type="component" value="Chromosome 14"/>
</dbReference>
<name>A0A1J1HCR3_PLARL</name>
<dbReference type="KEGG" id="prel:PRELSG_1461300"/>
<dbReference type="VEuPathDB" id="PlasmoDB:PRELSG_1461300"/>
<dbReference type="OrthoDB" id="10259024at2759"/>
<evidence type="ECO:0000256" key="1">
    <source>
        <dbReference type="SAM" id="Coils"/>
    </source>
</evidence>
<evidence type="ECO:0000313" key="3">
    <source>
        <dbReference type="EMBL" id="CRH02878.1"/>
    </source>
</evidence>
<keyword evidence="4" id="KW-1185">Reference proteome</keyword>
<gene>
    <name evidence="3" type="ORF">PRELSG_1461300</name>
</gene>
<evidence type="ECO:0000313" key="4">
    <source>
        <dbReference type="Proteomes" id="UP000220158"/>
    </source>
</evidence>